<dbReference type="PANTHER" id="PTHR24056">
    <property type="entry name" value="CELL DIVISION PROTEIN KINASE"/>
    <property type="match status" value="1"/>
</dbReference>
<dbReference type="InterPro" id="IPR050108">
    <property type="entry name" value="CDK"/>
</dbReference>
<organism evidence="8 9">
    <name type="scientific">Tagetes erecta</name>
    <name type="common">African marigold</name>
    <dbReference type="NCBI Taxonomy" id="13708"/>
    <lineage>
        <taxon>Eukaryota</taxon>
        <taxon>Viridiplantae</taxon>
        <taxon>Streptophyta</taxon>
        <taxon>Embryophyta</taxon>
        <taxon>Tracheophyta</taxon>
        <taxon>Spermatophyta</taxon>
        <taxon>Magnoliopsida</taxon>
        <taxon>eudicotyledons</taxon>
        <taxon>Gunneridae</taxon>
        <taxon>Pentapetalae</taxon>
        <taxon>asterids</taxon>
        <taxon>campanulids</taxon>
        <taxon>Asterales</taxon>
        <taxon>Asteraceae</taxon>
        <taxon>Asteroideae</taxon>
        <taxon>Heliantheae alliance</taxon>
        <taxon>Tageteae</taxon>
        <taxon>Tagetes</taxon>
    </lineage>
</organism>
<sequence length="176" mass="19988">MHNPQQHLHQVSEDEATKTIVALKEVKLNGGEDEGIPLTVLREIGLLHLLSESYHIVNIMDVHYLETKCIVVFDSLRLILRSGLTLIHIQIKQRFMEKYMNGIHIGAGNYDDVYKADDESNKMIVALKEVIVNEEEDEGIPPTVLREIGLLHLLSESSHIINILDVHYLETTAFLS</sequence>
<keyword evidence="3" id="KW-0808">Transferase</keyword>
<accession>A0AAD8KM40</accession>
<feature type="domain" description="Protein kinase" evidence="7">
    <location>
        <begin position="99"/>
        <end position="176"/>
    </location>
</feature>
<dbReference type="GO" id="GO:0010389">
    <property type="term" value="P:regulation of G2/M transition of mitotic cell cycle"/>
    <property type="evidence" value="ECO:0007669"/>
    <property type="project" value="TreeGrafter"/>
</dbReference>
<dbReference type="GO" id="GO:0005634">
    <property type="term" value="C:nucleus"/>
    <property type="evidence" value="ECO:0007669"/>
    <property type="project" value="TreeGrafter"/>
</dbReference>
<comment type="caution">
    <text evidence="8">The sequence shown here is derived from an EMBL/GenBank/DDBJ whole genome shotgun (WGS) entry which is preliminary data.</text>
</comment>
<evidence type="ECO:0000256" key="5">
    <source>
        <dbReference type="ARBA" id="ARBA00022777"/>
    </source>
</evidence>
<dbReference type="Gene3D" id="3.30.200.20">
    <property type="entry name" value="Phosphorylase Kinase, domain 1"/>
    <property type="match status" value="2"/>
</dbReference>
<keyword evidence="5" id="KW-0418">Kinase</keyword>
<evidence type="ECO:0000256" key="1">
    <source>
        <dbReference type="ARBA" id="ARBA00012425"/>
    </source>
</evidence>
<dbReference type="PROSITE" id="PS50011">
    <property type="entry name" value="PROTEIN_KINASE_DOM"/>
    <property type="match status" value="1"/>
</dbReference>
<evidence type="ECO:0000256" key="3">
    <source>
        <dbReference type="ARBA" id="ARBA00022679"/>
    </source>
</evidence>
<dbReference type="EMBL" id="JAUHHV010000006">
    <property type="protein sequence ID" value="KAK1422080.1"/>
    <property type="molecule type" value="Genomic_DNA"/>
</dbReference>
<dbReference type="InterPro" id="IPR011009">
    <property type="entry name" value="Kinase-like_dom_sf"/>
</dbReference>
<dbReference type="PANTHER" id="PTHR24056:SF254">
    <property type="entry name" value="CYCLIN-DEPENDENT KINASE 2"/>
    <property type="match status" value="1"/>
</dbReference>
<keyword evidence="9" id="KW-1185">Reference proteome</keyword>
<protein>
    <recommendedName>
        <fullName evidence="1">cyclin-dependent kinase</fullName>
        <ecNumber evidence="1">2.7.11.22</ecNumber>
    </recommendedName>
</protein>
<evidence type="ECO:0000256" key="6">
    <source>
        <dbReference type="ARBA" id="ARBA00022840"/>
    </source>
</evidence>
<dbReference type="EC" id="2.7.11.22" evidence="1"/>
<evidence type="ECO:0000259" key="7">
    <source>
        <dbReference type="PROSITE" id="PS50011"/>
    </source>
</evidence>
<dbReference type="GO" id="GO:0004693">
    <property type="term" value="F:cyclin-dependent protein serine/threonine kinase activity"/>
    <property type="evidence" value="ECO:0007669"/>
    <property type="project" value="UniProtKB-EC"/>
</dbReference>
<dbReference type="SUPFAM" id="SSF56112">
    <property type="entry name" value="Protein kinase-like (PK-like)"/>
    <property type="match status" value="2"/>
</dbReference>
<keyword evidence="2" id="KW-0723">Serine/threonine-protein kinase</keyword>
<keyword evidence="6" id="KW-0067">ATP-binding</keyword>
<dbReference type="GO" id="GO:0000307">
    <property type="term" value="C:cyclin-dependent protein kinase holoenzyme complex"/>
    <property type="evidence" value="ECO:0007669"/>
    <property type="project" value="TreeGrafter"/>
</dbReference>
<dbReference type="AlphaFoldDB" id="A0AAD8KM40"/>
<name>A0AAD8KM40_TARER</name>
<evidence type="ECO:0000313" key="9">
    <source>
        <dbReference type="Proteomes" id="UP001229421"/>
    </source>
</evidence>
<dbReference type="GO" id="GO:0007165">
    <property type="term" value="P:signal transduction"/>
    <property type="evidence" value="ECO:0007669"/>
    <property type="project" value="TreeGrafter"/>
</dbReference>
<dbReference type="GO" id="GO:0000082">
    <property type="term" value="P:G1/S transition of mitotic cell cycle"/>
    <property type="evidence" value="ECO:0007669"/>
    <property type="project" value="TreeGrafter"/>
</dbReference>
<reference evidence="8" key="1">
    <citation type="journal article" date="2023" name="bioRxiv">
        <title>Improved chromosome-level genome assembly for marigold (Tagetes erecta).</title>
        <authorList>
            <person name="Jiang F."/>
            <person name="Yuan L."/>
            <person name="Wang S."/>
            <person name="Wang H."/>
            <person name="Xu D."/>
            <person name="Wang A."/>
            <person name="Fan W."/>
        </authorList>
    </citation>
    <scope>NUCLEOTIDE SEQUENCE</scope>
    <source>
        <strain evidence="8">WSJ</strain>
        <tissue evidence="8">Leaf</tissue>
    </source>
</reference>
<evidence type="ECO:0000256" key="4">
    <source>
        <dbReference type="ARBA" id="ARBA00022741"/>
    </source>
</evidence>
<dbReference type="GO" id="GO:0010468">
    <property type="term" value="P:regulation of gene expression"/>
    <property type="evidence" value="ECO:0007669"/>
    <property type="project" value="TreeGrafter"/>
</dbReference>
<dbReference type="Proteomes" id="UP001229421">
    <property type="component" value="Unassembled WGS sequence"/>
</dbReference>
<gene>
    <name evidence="8" type="ORF">QVD17_24956</name>
</gene>
<evidence type="ECO:0000256" key="2">
    <source>
        <dbReference type="ARBA" id="ARBA00022527"/>
    </source>
</evidence>
<dbReference type="GO" id="GO:0030332">
    <property type="term" value="F:cyclin binding"/>
    <property type="evidence" value="ECO:0007669"/>
    <property type="project" value="TreeGrafter"/>
</dbReference>
<dbReference type="GO" id="GO:0005524">
    <property type="term" value="F:ATP binding"/>
    <property type="evidence" value="ECO:0007669"/>
    <property type="project" value="UniProtKB-KW"/>
</dbReference>
<keyword evidence="4" id="KW-0547">Nucleotide-binding</keyword>
<evidence type="ECO:0000313" key="8">
    <source>
        <dbReference type="EMBL" id="KAK1422080.1"/>
    </source>
</evidence>
<dbReference type="InterPro" id="IPR000719">
    <property type="entry name" value="Prot_kinase_dom"/>
</dbReference>
<dbReference type="GO" id="GO:0005737">
    <property type="term" value="C:cytoplasm"/>
    <property type="evidence" value="ECO:0007669"/>
    <property type="project" value="TreeGrafter"/>
</dbReference>
<proteinExistence type="predicted"/>